<organism evidence="3 4">
    <name type="scientific">Candidatus Liberibacter ctenarytainae</name>
    <dbReference type="NCBI Taxonomy" id="2020335"/>
    <lineage>
        <taxon>Bacteria</taxon>
        <taxon>Pseudomonadati</taxon>
        <taxon>Pseudomonadota</taxon>
        <taxon>Alphaproteobacteria</taxon>
        <taxon>Hyphomicrobiales</taxon>
        <taxon>Rhizobiaceae</taxon>
        <taxon>Liberibacter</taxon>
    </lineage>
</organism>
<dbReference type="AlphaFoldDB" id="A0A937AJA9"/>
<dbReference type="Pfam" id="PF02698">
    <property type="entry name" value="DUF218"/>
    <property type="match status" value="1"/>
</dbReference>
<dbReference type="PANTHER" id="PTHR30336">
    <property type="entry name" value="INNER MEMBRANE PROTEIN, PROBABLE PERMEASE"/>
    <property type="match status" value="1"/>
</dbReference>
<dbReference type="InterPro" id="IPR003848">
    <property type="entry name" value="DUF218"/>
</dbReference>
<feature type="domain" description="DUF218" evidence="2">
    <location>
        <begin position="71"/>
        <end position="239"/>
    </location>
</feature>
<evidence type="ECO:0000256" key="1">
    <source>
        <dbReference type="SAM" id="Phobius"/>
    </source>
</evidence>
<proteinExistence type="predicted"/>
<keyword evidence="1" id="KW-0812">Transmembrane</keyword>
<dbReference type="GO" id="GO:0005886">
    <property type="term" value="C:plasma membrane"/>
    <property type="evidence" value="ECO:0007669"/>
    <property type="project" value="TreeGrafter"/>
</dbReference>
<comment type="caution">
    <text evidence="3">The sequence shown here is derived from an EMBL/GenBank/DDBJ whole genome shotgun (WGS) entry which is preliminary data.</text>
</comment>
<evidence type="ECO:0000259" key="2">
    <source>
        <dbReference type="Pfam" id="PF02698"/>
    </source>
</evidence>
<keyword evidence="1" id="KW-0472">Membrane</keyword>
<evidence type="ECO:0000313" key="3">
    <source>
        <dbReference type="EMBL" id="MBL0849114.1"/>
    </source>
</evidence>
<dbReference type="CDD" id="cd06259">
    <property type="entry name" value="YdcF-like"/>
    <property type="match status" value="1"/>
</dbReference>
<reference evidence="3" key="1">
    <citation type="submission" date="2019-02" db="EMBL/GenBank/DDBJ databases">
        <title>A novel Candidatus Liberibacter species associated with the New Zealand native fuchsia psyllid, Ctenarytaina fuchsiae.</title>
        <authorList>
            <person name="Thompson S.M."/>
            <person name="Jorgensen N."/>
            <person name="David C."/>
            <person name="Bulman S.R."/>
            <person name="Smith G.R."/>
        </authorList>
    </citation>
    <scope>NUCLEOTIDE SEQUENCE</scope>
    <source>
        <strain evidence="3">Oxford</strain>
    </source>
</reference>
<accession>A0A937AJA9</accession>
<evidence type="ECO:0000313" key="4">
    <source>
        <dbReference type="Proteomes" id="UP000736856"/>
    </source>
</evidence>
<sequence>MVLSLIISLFIFSFLLYWLQKPIVAWISLGLTLLLIWCIGCGLVPIILLKHLQYSYMHAVLSPQWKDGDNIIVLLGNGTTIIQASPRAKIEPSPQAYSRIFETIRLYRLCKQQQKHCTILISGGDPQKHGIEESTIYRDKLLEIGIESIDIKLETHSLNTLQNAQLSSSIISSMFGDKLSKNVIIVSSAYHLQRSQLYFKRFGIDTIASRADYITAHYSIIPSAFNIYLTELALKEYIGYWVGKFTY</sequence>
<dbReference type="Proteomes" id="UP000736856">
    <property type="component" value="Unassembled WGS sequence"/>
</dbReference>
<dbReference type="GO" id="GO:0043164">
    <property type="term" value="P:Gram-negative-bacterium-type cell wall biogenesis"/>
    <property type="evidence" value="ECO:0007669"/>
    <property type="project" value="TreeGrafter"/>
</dbReference>
<dbReference type="EMBL" id="SEOL01000006">
    <property type="protein sequence ID" value="MBL0849114.1"/>
    <property type="molecule type" value="Genomic_DNA"/>
</dbReference>
<dbReference type="InterPro" id="IPR014729">
    <property type="entry name" value="Rossmann-like_a/b/a_fold"/>
</dbReference>
<feature type="transmembrane region" description="Helical" evidence="1">
    <location>
        <begin position="26"/>
        <end position="49"/>
    </location>
</feature>
<dbReference type="InterPro" id="IPR051599">
    <property type="entry name" value="Cell_Envelope_Assoc"/>
</dbReference>
<dbReference type="PANTHER" id="PTHR30336:SF4">
    <property type="entry name" value="ENVELOPE BIOGENESIS FACTOR ELYC"/>
    <property type="match status" value="1"/>
</dbReference>
<gene>
    <name evidence="3" type="ORF">EU981_03420</name>
</gene>
<name>A0A937AJA9_9HYPH</name>
<dbReference type="GO" id="GO:0000270">
    <property type="term" value="P:peptidoglycan metabolic process"/>
    <property type="evidence" value="ECO:0007669"/>
    <property type="project" value="TreeGrafter"/>
</dbReference>
<protein>
    <submittedName>
        <fullName evidence="3">YdcF family protein</fullName>
    </submittedName>
</protein>
<keyword evidence="1" id="KW-1133">Transmembrane helix</keyword>
<dbReference type="Gene3D" id="3.40.50.620">
    <property type="entry name" value="HUPs"/>
    <property type="match status" value="1"/>
</dbReference>